<name>A0A4R6UTE5_9GAMM</name>
<feature type="domain" description="(S)-ureidoglycine aminohydrolase cupin" evidence="1">
    <location>
        <begin position="44"/>
        <end position="114"/>
    </location>
</feature>
<dbReference type="OrthoDB" id="9799053at2"/>
<proteinExistence type="predicted"/>
<dbReference type="PANTHER" id="PTHR40943">
    <property type="entry name" value="CYTOPLASMIC PROTEIN-RELATED"/>
    <property type="match status" value="1"/>
</dbReference>
<evidence type="ECO:0000313" key="3">
    <source>
        <dbReference type="Proteomes" id="UP000295375"/>
    </source>
</evidence>
<dbReference type="SUPFAM" id="SSF51182">
    <property type="entry name" value="RmlC-like cupins"/>
    <property type="match status" value="1"/>
</dbReference>
<sequence>MKSIPELVLFAKASTETEHFRPDSVKIVSGDPRQTIRNHFSDAMGQFHAGEWTGEMGEWRVEYSEQEFCLITRGVVKIRSDDGQEYTLKAGDAFVIPSGFKGYWQVLEAVHKYYVIFEPT</sequence>
<gene>
    <name evidence="2" type="ORF">EV696_102281</name>
</gene>
<keyword evidence="3" id="KW-1185">Reference proteome</keyword>
<dbReference type="CDD" id="cd02227">
    <property type="entry name" value="cupin_TM1112-like"/>
    <property type="match status" value="1"/>
</dbReference>
<protein>
    <submittedName>
        <fullName evidence="2">Transcriptional regulator</fullName>
    </submittedName>
</protein>
<dbReference type="InterPro" id="IPR011051">
    <property type="entry name" value="RmlC_Cupin_sf"/>
</dbReference>
<dbReference type="EMBL" id="SNYM01000002">
    <property type="protein sequence ID" value="TDQ50598.1"/>
    <property type="molecule type" value="Genomic_DNA"/>
</dbReference>
<dbReference type="Pfam" id="PF05899">
    <property type="entry name" value="Cupin_3"/>
    <property type="match status" value="1"/>
</dbReference>
<dbReference type="Gene3D" id="2.60.120.10">
    <property type="entry name" value="Jelly Rolls"/>
    <property type="match status" value="1"/>
</dbReference>
<dbReference type="PANTHER" id="PTHR40943:SF2">
    <property type="entry name" value="(S)-UREIDOGLYCINE AMINOHYDROLASE CUPIN DOMAIN-CONTAINING PROTEIN"/>
    <property type="match status" value="1"/>
</dbReference>
<evidence type="ECO:0000313" key="2">
    <source>
        <dbReference type="EMBL" id="TDQ50598.1"/>
    </source>
</evidence>
<reference evidence="2 3" key="1">
    <citation type="submission" date="2019-03" db="EMBL/GenBank/DDBJ databases">
        <title>Genomic Encyclopedia of Type Strains, Phase IV (KMG-IV): sequencing the most valuable type-strain genomes for metagenomic binning, comparative biology and taxonomic classification.</title>
        <authorList>
            <person name="Goeker M."/>
        </authorList>
    </citation>
    <scope>NUCLEOTIDE SEQUENCE [LARGE SCALE GENOMIC DNA]</scope>
    <source>
        <strain evidence="2 3">DSM 103792</strain>
    </source>
</reference>
<evidence type="ECO:0000259" key="1">
    <source>
        <dbReference type="Pfam" id="PF05899"/>
    </source>
</evidence>
<dbReference type="RefSeq" id="WP_133587897.1">
    <property type="nucleotide sequence ID" value="NZ_CP037953.1"/>
</dbReference>
<dbReference type="InterPro" id="IPR014710">
    <property type="entry name" value="RmlC-like_jellyroll"/>
</dbReference>
<dbReference type="AlphaFoldDB" id="A0A4R6UTE5"/>
<dbReference type="Proteomes" id="UP000295375">
    <property type="component" value="Unassembled WGS sequence"/>
</dbReference>
<comment type="caution">
    <text evidence="2">The sequence shown here is derived from an EMBL/GenBank/DDBJ whole genome shotgun (WGS) entry which is preliminary data.</text>
</comment>
<dbReference type="InterPro" id="IPR008579">
    <property type="entry name" value="UGlyAH_Cupin_dom"/>
</dbReference>
<organism evidence="2 3">
    <name type="scientific">Permianibacter aggregans</name>
    <dbReference type="NCBI Taxonomy" id="1510150"/>
    <lineage>
        <taxon>Bacteria</taxon>
        <taxon>Pseudomonadati</taxon>
        <taxon>Pseudomonadota</taxon>
        <taxon>Gammaproteobacteria</taxon>
        <taxon>Pseudomonadales</taxon>
        <taxon>Pseudomonadaceae</taxon>
        <taxon>Permianibacter</taxon>
    </lineage>
</organism>
<accession>A0A4R6UTE5</accession>